<dbReference type="EMBL" id="MIQH01000322">
    <property type="protein sequence ID" value="OIR25462.1"/>
    <property type="molecule type" value="Genomic_DNA"/>
</dbReference>
<dbReference type="RefSeq" id="WP_071563463.1">
    <property type="nucleotide sequence ID" value="NZ_MIQH01000322.1"/>
</dbReference>
<dbReference type="AlphaFoldDB" id="A0A1J5U9E4"/>
<dbReference type="InterPro" id="IPR011856">
    <property type="entry name" value="tRNA_endonuc-like_dom_sf"/>
</dbReference>
<dbReference type="GO" id="GO:0003676">
    <property type="term" value="F:nucleic acid binding"/>
    <property type="evidence" value="ECO:0007669"/>
    <property type="project" value="InterPro"/>
</dbReference>
<proteinExistence type="predicted"/>
<gene>
    <name evidence="1" type="ORF">BGC33_13425</name>
</gene>
<reference evidence="2" key="1">
    <citation type="submission" date="2016-09" db="EMBL/GenBank/DDBJ databases">
        <title>Genome Sequence of Bathymodiolus thermophilus sulfur-oxidizing gill endosymbiont.</title>
        <authorList>
            <person name="Ponnudurai R."/>
            <person name="Kleiner M."/>
            <person name="Sayavedra L."/>
            <person name="Thuermer A."/>
            <person name="Felbeck H."/>
            <person name="Schlueter R."/>
            <person name="Schweder T."/>
            <person name="Markert S."/>
        </authorList>
    </citation>
    <scope>NUCLEOTIDE SEQUENCE [LARGE SCALE GENOMIC DNA]</scope>
    <source>
        <strain evidence="2">BAT/CrabSpa'14</strain>
    </source>
</reference>
<protein>
    <submittedName>
        <fullName evidence="1">Uncharacterized protein</fullName>
    </submittedName>
</protein>
<comment type="caution">
    <text evidence="1">The sequence shown here is derived from an EMBL/GenBank/DDBJ whole genome shotgun (WGS) entry which is preliminary data.</text>
</comment>
<evidence type="ECO:0000313" key="1">
    <source>
        <dbReference type="EMBL" id="OIR25462.1"/>
    </source>
</evidence>
<sequence>MGFEVERPETKYGGKGGAPDVIWLLNDDQAFIIEVKSKKKSSNPFTKEELGQLLASTEWFKKEYSNYNYHSVSLHPSIYSTKNTTTDDVYILTLDKLNVLISNCHQLFNQLCNSEIPKQQLLSRCTSLLEEYDLTADKLPVIYLQKFQ</sequence>
<accession>A0A1J5U9E4</accession>
<dbReference type="OrthoDB" id="366844at2"/>
<dbReference type="Gene3D" id="3.40.1350.10">
    <property type="match status" value="1"/>
</dbReference>
<organism evidence="1 2">
    <name type="scientific">Bathymodiolus thermophilus thioautotrophic gill symbiont</name>
    <dbReference type="NCBI Taxonomy" id="2360"/>
    <lineage>
        <taxon>Bacteria</taxon>
        <taxon>Pseudomonadati</taxon>
        <taxon>Pseudomonadota</taxon>
        <taxon>Gammaproteobacteria</taxon>
        <taxon>sulfur-oxidizing symbionts</taxon>
    </lineage>
</organism>
<evidence type="ECO:0000313" key="2">
    <source>
        <dbReference type="Proteomes" id="UP000182798"/>
    </source>
</evidence>
<dbReference type="Proteomes" id="UP000182798">
    <property type="component" value="Unassembled WGS sequence"/>
</dbReference>
<name>A0A1J5U9E4_9GAMM</name>